<proteinExistence type="predicted"/>
<dbReference type="Proteomes" id="UP000075430">
    <property type="component" value="Unassembled WGS sequence"/>
</dbReference>
<dbReference type="InterPro" id="IPR021741">
    <property type="entry name" value="DUF3311"/>
</dbReference>
<reference evidence="3" key="1">
    <citation type="submission" date="2016-02" db="EMBL/GenBank/DDBJ databases">
        <authorList>
            <person name="Dunlap C."/>
        </authorList>
    </citation>
    <scope>NUCLEOTIDE SEQUENCE [LARGE SCALE GENOMIC DNA]</scope>
    <source>
        <strain evidence="3">NRRL B-41092</strain>
    </source>
</reference>
<dbReference type="STRING" id="1793963.AXI58_15845"/>
<dbReference type="OrthoDB" id="3628949at2"/>
<organism evidence="2 3">
    <name type="scientific">Bacillus nakamurai</name>
    <dbReference type="NCBI Taxonomy" id="1793963"/>
    <lineage>
        <taxon>Bacteria</taxon>
        <taxon>Bacillati</taxon>
        <taxon>Bacillota</taxon>
        <taxon>Bacilli</taxon>
        <taxon>Bacillales</taxon>
        <taxon>Bacillaceae</taxon>
        <taxon>Bacillus</taxon>
    </lineage>
</organism>
<accession>A0A150F6T7</accession>
<comment type="caution">
    <text evidence="2">The sequence shown here is derived from an EMBL/GenBank/DDBJ whole genome shotgun (WGS) entry which is preliminary data.</text>
</comment>
<dbReference type="Pfam" id="PF11755">
    <property type="entry name" value="DUF3311"/>
    <property type="match status" value="1"/>
</dbReference>
<keyword evidence="1" id="KW-1133">Transmembrane helix</keyword>
<protein>
    <recommendedName>
        <fullName evidence="4">Permease</fullName>
    </recommendedName>
</protein>
<keyword evidence="3" id="KW-1185">Reference proteome</keyword>
<dbReference type="EMBL" id="LSBA01000016">
    <property type="protein sequence ID" value="KXZ18823.1"/>
    <property type="molecule type" value="Genomic_DNA"/>
</dbReference>
<keyword evidence="1" id="KW-0812">Transmembrane</keyword>
<evidence type="ECO:0000313" key="3">
    <source>
        <dbReference type="Proteomes" id="UP000075430"/>
    </source>
</evidence>
<dbReference type="RefSeq" id="WP_061521744.1">
    <property type="nucleotide sequence ID" value="NZ_JAJJBV010000004.1"/>
</dbReference>
<name>A0A150F6T7_9BACI</name>
<sequence length="66" mass="7207">MKLIHVLAALPFLGILAGIPFANRVTPYLFGMPFILAYVVIWAVLTSVLMAAVYKLDKENKAGDAE</sequence>
<dbReference type="PANTHER" id="PTHR40034:SF1">
    <property type="entry name" value="BSL5891 PROTEIN"/>
    <property type="match status" value="1"/>
</dbReference>
<dbReference type="AlphaFoldDB" id="A0A150F6T7"/>
<keyword evidence="1" id="KW-0472">Membrane</keyword>
<evidence type="ECO:0008006" key="4">
    <source>
        <dbReference type="Google" id="ProtNLM"/>
    </source>
</evidence>
<dbReference type="PANTHER" id="PTHR40034">
    <property type="entry name" value="BSL5891 PROTEIN"/>
    <property type="match status" value="1"/>
</dbReference>
<evidence type="ECO:0000313" key="2">
    <source>
        <dbReference type="EMBL" id="KXZ18823.1"/>
    </source>
</evidence>
<feature type="transmembrane region" description="Helical" evidence="1">
    <location>
        <begin position="28"/>
        <end position="54"/>
    </location>
</feature>
<evidence type="ECO:0000256" key="1">
    <source>
        <dbReference type="SAM" id="Phobius"/>
    </source>
</evidence>
<gene>
    <name evidence="2" type="ORF">AXI58_15845</name>
</gene>